<evidence type="ECO:0000313" key="7">
    <source>
        <dbReference type="EMBL" id="PWN89260.1"/>
    </source>
</evidence>
<dbReference type="GO" id="GO:0070072">
    <property type="term" value="P:vacuolar proton-transporting V-type ATPase complex assembly"/>
    <property type="evidence" value="ECO:0007669"/>
    <property type="project" value="InterPro"/>
</dbReference>
<evidence type="ECO:0000313" key="8">
    <source>
        <dbReference type="Proteomes" id="UP000245768"/>
    </source>
</evidence>
<comment type="subcellular location">
    <subcellularLocation>
        <location evidence="1">Endoplasmic reticulum membrane</location>
        <topology evidence="1">Multi-pass membrane protein</topology>
    </subcellularLocation>
</comment>
<keyword evidence="5 6" id="KW-0472">Membrane</keyword>
<dbReference type="InterPro" id="IPR021013">
    <property type="entry name" value="ATPase_Vma12"/>
</dbReference>
<dbReference type="Proteomes" id="UP000245768">
    <property type="component" value="Unassembled WGS sequence"/>
</dbReference>
<keyword evidence="4 6" id="KW-1133">Transmembrane helix</keyword>
<evidence type="ECO:0000256" key="4">
    <source>
        <dbReference type="ARBA" id="ARBA00022989"/>
    </source>
</evidence>
<keyword evidence="2 6" id="KW-0812">Transmembrane</keyword>
<protein>
    <submittedName>
        <fullName evidence="7">Uncharacterized protein</fullName>
    </submittedName>
</protein>
<dbReference type="Pfam" id="PF11712">
    <property type="entry name" value="Vma12"/>
    <property type="match status" value="1"/>
</dbReference>
<evidence type="ECO:0000256" key="1">
    <source>
        <dbReference type="ARBA" id="ARBA00004477"/>
    </source>
</evidence>
<dbReference type="OrthoDB" id="19981at2759"/>
<name>A0A316YI90_9BASI</name>
<proteinExistence type="predicted"/>
<evidence type="ECO:0000256" key="6">
    <source>
        <dbReference type="SAM" id="Phobius"/>
    </source>
</evidence>
<evidence type="ECO:0000256" key="5">
    <source>
        <dbReference type="ARBA" id="ARBA00023136"/>
    </source>
</evidence>
<keyword evidence="8" id="KW-1185">Reference proteome</keyword>
<dbReference type="GeneID" id="37039945"/>
<evidence type="ECO:0000256" key="3">
    <source>
        <dbReference type="ARBA" id="ARBA00022824"/>
    </source>
</evidence>
<feature type="transmembrane region" description="Helical" evidence="6">
    <location>
        <begin position="166"/>
        <end position="185"/>
    </location>
</feature>
<dbReference type="PANTHER" id="PTHR31394:SF1">
    <property type="entry name" value="TRANSMEMBRANE PROTEIN 199"/>
    <property type="match status" value="1"/>
</dbReference>
<keyword evidence="3" id="KW-0256">Endoplasmic reticulum</keyword>
<dbReference type="EMBL" id="KZ819637">
    <property type="protein sequence ID" value="PWN89260.1"/>
    <property type="molecule type" value="Genomic_DNA"/>
</dbReference>
<dbReference type="AlphaFoldDB" id="A0A316YI90"/>
<gene>
    <name evidence="7" type="ORF">FA10DRAFT_139574</name>
</gene>
<evidence type="ECO:0000256" key="2">
    <source>
        <dbReference type="ARBA" id="ARBA00022692"/>
    </source>
</evidence>
<sequence length="232" mass="25978">MSRVRVATHAAELLHQIVADDCQGATSKSRRPRLPLHLLDQLREAVAVQESKRGGALTLQHRTLVGVARWAAEGSDTLSDQITLRNLLRGAILAYPARQKPERPAELVESLRNIELAQQRAEYEAMVSAPSRANQREQQWSVGVENWKRGSHEAEEWLEVRRQLSAIVNVGVSIVAVATSVWWAGGNIDPIWKTLTALFLSFLTAIAEVVLYSRHWDNARKRRAATSHGQMQ</sequence>
<dbReference type="RefSeq" id="XP_025376458.1">
    <property type="nucleotide sequence ID" value="XM_025518029.1"/>
</dbReference>
<organism evidence="7 8">
    <name type="scientific">Acaromyces ingoldii</name>
    <dbReference type="NCBI Taxonomy" id="215250"/>
    <lineage>
        <taxon>Eukaryota</taxon>
        <taxon>Fungi</taxon>
        <taxon>Dikarya</taxon>
        <taxon>Basidiomycota</taxon>
        <taxon>Ustilaginomycotina</taxon>
        <taxon>Exobasidiomycetes</taxon>
        <taxon>Exobasidiales</taxon>
        <taxon>Cryptobasidiaceae</taxon>
        <taxon>Acaromyces</taxon>
    </lineage>
</organism>
<accession>A0A316YI90</accession>
<dbReference type="InParanoid" id="A0A316YI90"/>
<dbReference type="PANTHER" id="PTHR31394">
    <property type="entry name" value="TRANSMEMBRANE PROTEIN 199"/>
    <property type="match status" value="1"/>
</dbReference>
<reference evidence="7 8" key="1">
    <citation type="journal article" date="2018" name="Mol. Biol. Evol.">
        <title>Broad Genomic Sampling Reveals a Smut Pathogenic Ancestry of the Fungal Clade Ustilaginomycotina.</title>
        <authorList>
            <person name="Kijpornyongpan T."/>
            <person name="Mondo S.J."/>
            <person name="Barry K."/>
            <person name="Sandor L."/>
            <person name="Lee J."/>
            <person name="Lipzen A."/>
            <person name="Pangilinan J."/>
            <person name="LaButti K."/>
            <person name="Hainaut M."/>
            <person name="Henrissat B."/>
            <person name="Grigoriev I.V."/>
            <person name="Spatafora J.W."/>
            <person name="Aime M.C."/>
        </authorList>
    </citation>
    <scope>NUCLEOTIDE SEQUENCE [LARGE SCALE GENOMIC DNA]</scope>
    <source>
        <strain evidence="7 8">MCA 4198</strain>
    </source>
</reference>
<feature type="transmembrane region" description="Helical" evidence="6">
    <location>
        <begin position="191"/>
        <end position="213"/>
    </location>
</feature>
<dbReference type="GO" id="GO:0005789">
    <property type="term" value="C:endoplasmic reticulum membrane"/>
    <property type="evidence" value="ECO:0007669"/>
    <property type="project" value="UniProtKB-SubCell"/>
</dbReference>